<protein>
    <submittedName>
        <fullName evidence="1">Uncharacterized protein</fullName>
    </submittedName>
</protein>
<evidence type="ECO:0000313" key="2">
    <source>
        <dbReference type="Proteomes" id="UP000005945"/>
    </source>
</evidence>
<evidence type="ECO:0000313" key="1">
    <source>
        <dbReference type="EMBL" id="EDP22936.1"/>
    </source>
</evidence>
<name>A8S6M3_9FIRM</name>
<dbReference type="Proteomes" id="UP000005945">
    <property type="component" value="Unassembled WGS sequence"/>
</dbReference>
<proteinExistence type="predicted"/>
<dbReference type="HOGENOM" id="CLU_2734056_0_0_9"/>
<gene>
    <name evidence="1" type="ORF">FAEPRAM212_00245</name>
</gene>
<sequence>MFILITKALFLSFAGKTSGGDGLLLLLYHSAGKNAMRGQNSPQNAVNLQKKLQFFLEKGRFSIDRVVIIEV</sequence>
<reference evidence="1 2" key="1">
    <citation type="submission" date="2007-09" db="EMBL/GenBank/DDBJ databases">
        <title>Draft genome sequence of Faecalibacterium prausnitzii M21/2.</title>
        <authorList>
            <person name="Sudarsanam P."/>
            <person name="Ley R."/>
            <person name="Guruge J."/>
            <person name="Turnbaugh P.J."/>
            <person name="Mahowald M."/>
            <person name="Liep D."/>
            <person name="Gordon J."/>
        </authorList>
    </citation>
    <scope>NUCLEOTIDE SEQUENCE [LARGE SCALE GENOMIC DNA]</scope>
    <source>
        <strain evidence="1 2">M21/2</strain>
    </source>
</reference>
<comment type="caution">
    <text evidence="1">The sequence shown here is derived from an EMBL/GenBank/DDBJ whole genome shotgun (WGS) entry which is preliminary data.</text>
</comment>
<dbReference type="EMBL" id="ABED02000014">
    <property type="protein sequence ID" value="EDP22936.1"/>
    <property type="molecule type" value="Genomic_DNA"/>
</dbReference>
<reference evidence="1 2" key="2">
    <citation type="submission" date="2007-09" db="EMBL/GenBank/DDBJ databases">
        <authorList>
            <person name="Fulton L."/>
            <person name="Clifton S."/>
            <person name="Fulton B."/>
            <person name="Xu J."/>
            <person name="Minx P."/>
            <person name="Pepin K.H."/>
            <person name="Johnson M."/>
            <person name="Thiruvilangam P."/>
            <person name="Bhonagiri V."/>
            <person name="Nash W.E."/>
            <person name="Mardis E.R."/>
            <person name="Wilson R.K."/>
        </authorList>
    </citation>
    <scope>NUCLEOTIDE SEQUENCE [LARGE SCALE GENOMIC DNA]</scope>
    <source>
        <strain evidence="1 2">M21/2</strain>
    </source>
</reference>
<accession>A8S6M3</accession>
<organism evidence="1 2">
    <name type="scientific">Faecalibacterium prausnitzii M21/2</name>
    <dbReference type="NCBI Taxonomy" id="411485"/>
    <lineage>
        <taxon>Bacteria</taxon>
        <taxon>Bacillati</taxon>
        <taxon>Bacillota</taxon>
        <taxon>Clostridia</taxon>
        <taxon>Eubacteriales</taxon>
        <taxon>Oscillospiraceae</taxon>
        <taxon>Faecalibacterium</taxon>
    </lineage>
</organism>
<dbReference type="AlphaFoldDB" id="A8S6M3"/>